<keyword evidence="2" id="KW-1185">Reference proteome</keyword>
<dbReference type="Pfam" id="PF10604">
    <property type="entry name" value="Polyketide_cyc2"/>
    <property type="match status" value="1"/>
</dbReference>
<dbReference type="CDD" id="cd07821">
    <property type="entry name" value="PYR_PYL_RCAR_like"/>
    <property type="match status" value="1"/>
</dbReference>
<proteinExistence type="predicted"/>
<evidence type="ECO:0000313" key="1">
    <source>
        <dbReference type="EMBL" id="BBX12895.1"/>
    </source>
</evidence>
<evidence type="ECO:0000313" key="2">
    <source>
        <dbReference type="Proteomes" id="UP000466997"/>
    </source>
</evidence>
<dbReference type="InterPro" id="IPR019587">
    <property type="entry name" value="Polyketide_cyclase/dehydratase"/>
</dbReference>
<dbReference type="KEGG" id="mnm:MNVM_19760"/>
<accession>A0A7I7JLV3</accession>
<name>A0A7I7JLV3_9MYCO</name>
<reference evidence="1 2" key="1">
    <citation type="journal article" date="2019" name="Emerg. Microbes Infect.">
        <title>Comprehensive subspecies identification of 175 nontuberculous mycobacteria species based on 7547 genomic profiles.</title>
        <authorList>
            <person name="Matsumoto Y."/>
            <person name="Kinjo T."/>
            <person name="Motooka D."/>
            <person name="Nabeya D."/>
            <person name="Jung N."/>
            <person name="Uechi K."/>
            <person name="Horii T."/>
            <person name="Iida T."/>
            <person name="Fujita J."/>
            <person name="Nakamura S."/>
        </authorList>
    </citation>
    <scope>NUCLEOTIDE SEQUENCE [LARGE SCALE GENOMIC DNA]</scope>
    <source>
        <strain evidence="1 2">JCM 6391</strain>
    </source>
</reference>
<protein>
    <recommendedName>
        <fullName evidence="3">Polyketide cyclase</fullName>
    </recommendedName>
</protein>
<dbReference type="SUPFAM" id="SSF55961">
    <property type="entry name" value="Bet v1-like"/>
    <property type="match status" value="1"/>
</dbReference>
<gene>
    <name evidence="1" type="ORF">MNVM_19760</name>
</gene>
<evidence type="ECO:0008006" key="3">
    <source>
        <dbReference type="Google" id="ProtNLM"/>
    </source>
</evidence>
<dbReference type="InterPro" id="IPR023393">
    <property type="entry name" value="START-like_dom_sf"/>
</dbReference>
<dbReference type="EMBL" id="AP022562">
    <property type="protein sequence ID" value="BBX12895.1"/>
    <property type="molecule type" value="Genomic_DNA"/>
</dbReference>
<dbReference type="Gene3D" id="3.30.530.20">
    <property type="match status" value="1"/>
</dbReference>
<dbReference type="Proteomes" id="UP000466997">
    <property type="component" value="Chromosome"/>
</dbReference>
<sequence>MARMYPCEQVDLGFIDQAPQRFSNSVELAVTPEQVWEVLADADAWPRWASVITSVTWTSPEPHGVGTTRLVDMRGGIIGDEEFLAWEPCRHMAFRFNASSTSALAVFVEDYRIEPTPQGCRLTWTLANRLTGPAKLFSPVSGPLMNLAFRRFLSNLRRYTDQRFATVQRG</sequence>
<dbReference type="AlphaFoldDB" id="A0A7I7JLV3"/>
<organism evidence="1 2">
    <name type="scientific">Mycobacterium novum</name>
    <dbReference type="NCBI Taxonomy" id="2492438"/>
    <lineage>
        <taxon>Bacteria</taxon>
        <taxon>Bacillati</taxon>
        <taxon>Actinomycetota</taxon>
        <taxon>Actinomycetes</taxon>
        <taxon>Mycobacteriales</taxon>
        <taxon>Mycobacteriaceae</taxon>
        <taxon>Mycobacterium</taxon>
    </lineage>
</organism>